<comment type="caution">
    <text evidence="1">The sequence shown here is derived from an EMBL/GenBank/DDBJ whole genome shotgun (WGS) entry which is preliminary data.</text>
</comment>
<proteinExistence type="predicted"/>
<sequence length="142" mass="16035">MGAKITFNDQVLRRVQQKVNAELRQSVNDCMDDLVRVSSETAPHDRGILDKSFSKEVTAGAESVTGVVEYVVREKNFNYAIIMHEGEYRLGESSEQKPGGVGMSETHYPVGNKFLTRPLEGEREAYKKHIEAELQKLYKKGD</sequence>
<evidence type="ECO:0000313" key="2">
    <source>
        <dbReference type="Proteomes" id="UP000617402"/>
    </source>
</evidence>
<name>A0ABR7T2V6_HELCL</name>
<evidence type="ECO:0008006" key="3">
    <source>
        <dbReference type="Google" id="ProtNLM"/>
    </source>
</evidence>
<accession>A0ABR7T2V6</accession>
<dbReference type="Proteomes" id="UP000617402">
    <property type="component" value="Unassembled WGS sequence"/>
</dbReference>
<dbReference type="EMBL" id="JACVHF010000010">
    <property type="protein sequence ID" value="MBC9785104.1"/>
    <property type="molecule type" value="Genomic_DNA"/>
</dbReference>
<evidence type="ECO:0000313" key="1">
    <source>
        <dbReference type="EMBL" id="MBC9785104.1"/>
    </source>
</evidence>
<dbReference type="RefSeq" id="WP_188040595.1">
    <property type="nucleotide sequence ID" value="NZ_JACVHF010000010.1"/>
</dbReference>
<organism evidence="1 2">
    <name type="scientific">Heliobacterium chlorum</name>
    <dbReference type="NCBI Taxonomy" id="2698"/>
    <lineage>
        <taxon>Bacteria</taxon>
        <taxon>Bacillati</taxon>
        <taxon>Bacillota</taxon>
        <taxon>Clostridia</taxon>
        <taxon>Eubacteriales</taxon>
        <taxon>Heliobacteriaceae</taxon>
        <taxon>Heliobacterium</taxon>
    </lineage>
</organism>
<gene>
    <name evidence="1" type="ORF">H1S01_11355</name>
</gene>
<protein>
    <recommendedName>
        <fullName evidence="3">HK97 gp10 family phage protein</fullName>
    </recommendedName>
</protein>
<keyword evidence="2" id="KW-1185">Reference proteome</keyword>
<reference evidence="1 2" key="1">
    <citation type="submission" date="2020-07" db="EMBL/GenBank/DDBJ databases">
        <title>Draft whole-genome sequence of Heliobacterium chlorum DSM 3682, type strain.</title>
        <authorList>
            <person name="Kyndt J.A."/>
            <person name="Meyer T.E."/>
            <person name="Imhoff J.F."/>
        </authorList>
    </citation>
    <scope>NUCLEOTIDE SEQUENCE [LARGE SCALE GENOMIC DNA]</scope>
    <source>
        <strain evidence="1 2">DSM 3682</strain>
    </source>
</reference>